<keyword evidence="7 8" id="KW-0472">Membrane</keyword>
<evidence type="ECO:0000256" key="3">
    <source>
        <dbReference type="ARBA" id="ARBA00022692"/>
    </source>
</evidence>
<evidence type="ECO:0000256" key="5">
    <source>
        <dbReference type="ARBA" id="ARBA00023002"/>
    </source>
</evidence>
<dbReference type="PANTHER" id="PTHR19353:SF88">
    <property type="entry name" value="DELTA(5) FATTY ACID DESATURASE FAT-4"/>
    <property type="match status" value="1"/>
</dbReference>
<organism evidence="11 12">
    <name type="scientific">Trypanosoma theileri</name>
    <dbReference type="NCBI Taxonomy" id="67003"/>
    <lineage>
        <taxon>Eukaryota</taxon>
        <taxon>Discoba</taxon>
        <taxon>Euglenozoa</taxon>
        <taxon>Kinetoplastea</taxon>
        <taxon>Metakinetoplastina</taxon>
        <taxon>Trypanosomatida</taxon>
        <taxon>Trypanosomatidae</taxon>
        <taxon>Trypanosoma</taxon>
    </lineage>
</organism>
<dbReference type="GO" id="GO:0016020">
    <property type="term" value="C:membrane"/>
    <property type="evidence" value="ECO:0007669"/>
    <property type="project" value="UniProtKB-SubCell"/>
</dbReference>
<evidence type="ECO:0000256" key="4">
    <source>
        <dbReference type="ARBA" id="ARBA00022989"/>
    </source>
</evidence>
<dbReference type="SUPFAM" id="SSF55856">
    <property type="entry name" value="Cytochrome b5-like heme/steroid binding domain"/>
    <property type="match status" value="1"/>
</dbReference>
<evidence type="ECO:0000256" key="6">
    <source>
        <dbReference type="ARBA" id="ARBA00023098"/>
    </source>
</evidence>
<evidence type="ECO:0000259" key="10">
    <source>
        <dbReference type="Pfam" id="PF00487"/>
    </source>
</evidence>
<evidence type="ECO:0000313" key="11">
    <source>
        <dbReference type="EMBL" id="ORC86636.1"/>
    </source>
</evidence>
<keyword evidence="3 8" id="KW-0812">Transmembrane</keyword>
<dbReference type="InterPro" id="IPR012171">
    <property type="entry name" value="Fatty_acid_desaturase"/>
</dbReference>
<dbReference type="CDD" id="cd03506">
    <property type="entry name" value="Delta6-FADS-like"/>
    <property type="match status" value="1"/>
</dbReference>
<keyword evidence="4 8" id="KW-1133">Transmembrane helix</keyword>
<keyword evidence="6" id="KW-0443">Lipid metabolism</keyword>
<dbReference type="Gene3D" id="3.10.120.10">
    <property type="entry name" value="Cytochrome b5-like heme/steroid binding domain"/>
    <property type="match status" value="1"/>
</dbReference>
<dbReference type="PIRSF" id="PIRSF015921">
    <property type="entry name" value="FA_sphinglp_des"/>
    <property type="match status" value="1"/>
</dbReference>
<dbReference type="EMBL" id="NBCO01000027">
    <property type="protein sequence ID" value="ORC86636.1"/>
    <property type="molecule type" value="Genomic_DNA"/>
</dbReference>
<proteinExistence type="inferred from homology"/>
<feature type="transmembrane region" description="Helical" evidence="8">
    <location>
        <begin position="235"/>
        <end position="254"/>
    </location>
</feature>
<dbReference type="Proteomes" id="UP000192257">
    <property type="component" value="Unassembled WGS sequence"/>
</dbReference>
<comment type="caution">
    <text evidence="11">The sequence shown here is derived from an EMBL/GenBank/DDBJ whole genome shotgun (WGS) entry which is preliminary data.</text>
</comment>
<dbReference type="InterPro" id="IPR005804">
    <property type="entry name" value="FA_desaturase_dom"/>
</dbReference>
<dbReference type="InterPro" id="IPR001199">
    <property type="entry name" value="Cyt_B5-like_heme/steroid-bd"/>
</dbReference>
<dbReference type="OrthoDB" id="260091at2759"/>
<evidence type="ECO:0000256" key="8">
    <source>
        <dbReference type="SAM" id="Phobius"/>
    </source>
</evidence>
<keyword evidence="5" id="KW-0560">Oxidoreductase</keyword>
<dbReference type="GO" id="GO:0006629">
    <property type="term" value="P:lipid metabolic process"/>
    <property type="evidence" value="ECO:0007669"/>
    <property type="project" value="UniProtKB-KW"/>
</dbReference>
<feature type="transmembrane region" description="Helical" evidence="8">
    <location>
        <begin position="108"/>
        <end position="128"/>
    </location>
</feature>
<dbReference type="VEuPathDB" id="TriTrypDB:TM35_000272260"/>
<dbReference type="AlphaFoldDB" id="A0A1X0NPK3"/>
<evidence type="ECO:0000256" key="7">
    <source>
        <dbReference type="ARBA" id="ARBA00023136"/>
    </source>
</evidence>
<dbReference type="PANTHER" id="PTHR19353">
    <property type="entry name" value="FATTY ACID DESATURASE 2"/>
    <property type="match status" value="1"/>
</dbReference>
<dbReference type="RefSeq" id="XP_028880702.1">
    <property type="nucleotide sequence ID" value="XM_029028119.1"/>
</dbReference>
<keyword evidence="12" id="KW-1185">Reference proteome</keyword>
<evidence type="ECO:0000256" key="2">
    <source>
        <dbReference type="ARBA" id="ARBA00009295"/>
    </source>
</evidence>
<dbReference type="GeneID" id="39987899"/>
<name>A0A1X0NPK3_9TRYP</name>
<feature type="transmembrane region" description="Helical" evidence="8">
    <location>
        <begin position="266"/>
        <end position="289"/>
    </location>
</feature>
<dbReference type="Pfam" id="PF00487">
    <property type="entry name" value="FA_desaturase"/>
    <property type="match status" value="1"/>
</dbReference>
<evidence type="ECO:0000259" key="9">
    <source>
        <dbReference type="Pfam" id="PF00173"/>
    </source>
</evidence>
<feature type="domain" description="Cytochrome b5 heme-binding" evidence="9">
    <location>
        <begin position="10"/>
        <end position="63"/>
    </location>
</feature>
<feature type="domain" description="Fatty acid desaturase" evidence="10">
    <location>
        <begin position="136"/>
        <end position="392"/>
    </location>
</feature>
<protein>
    <submittedName>
        <fullName evidence="11">Putative delta-5 fatty acid desaturase</fullName>
    </submittedName>
</protein>
<dbReference type="InterPro" id="IPR036400">
    <property type="entry name" value="Cyt_B5-like_heme/steroid_sf"/>
</dbReference>
<gene>
    <name evidence="11" type="ORF">TM35_000272260</name>
</gene>
<comment type="similarity">
    <text evidence="2">Belongs to the fatty acid desaturase type 1 family.</text>
</comment>
<evidence type="ECO:0000313" key="12">
    <source>
        <dbReference type="Proteomes" id="UP000192257"/>
    </source>
</evidence>
<evidence type="ECO:0000256" key="1">
    <source>
        <dbReference type="ARBA" id="ARBA00004141"/>
    </source>
</evidence>
<sequence length="420" mass="49415">MSQGTAEKEQQPYEVLINGRLYDCRDFKHPGGSILRFFSGSGDATEAFLEFHERLPKAKKLLQMLPNRVASQTGGADPKETARLEKLSRDFRKLHDDLRQEGHFKASYFRAIYLLTEVIIMHAIGLWILMNTKYWIPACIILGIAEGRCGWIEHECGHYSFFGISWLDKKIQEICYGLGDGMSAAWWRTQHNKHHAAPQKLRHDVDIETLPLVAFNRVVAKRVRKNKLARRWISWQAYLFAPVTTSLVALYWQLYLHPRHMIRRRCYTEMISVLCRWFCIIAICYHMQFTVLQSIGGYLFLQSFGAIYIFVQFSLSHSHLDVLSANEQIHWVEHASIYTMNISPHWMTNWWMGYLNFQIEHHLFPSMPQFRFAKIYPRIRAFFKENGLKYDSQPYFEALRMTFKNLKQVAAMFDEPPSQE</sequence>
<dbReference type="GO" id="GO:0016717">
    <property type="term" value="F:oxidoreductase activity, acting on paired donors, with oxidation of a pair of donors resulting in the reduction of molecular oxygen to two molecules of water"/>
    <property type="evidence" value="ECO:0007669"/>
    <property type="project" value="TreeGrafter"/>
</dbReference>
<accession>A0A1X0NPK3</accession>
<reference evidence="11 12" key="1">
    <citation type="submission" date="2017-03" db="EMBL/GenBank/DDBJ databases">
        <title>An alternative strategy for trypanosome survival in the mammalian bloodstream revealed through genome and transcriptome analysis of the ubiquitous bovine parasite Trypanosoma (Megatrypanum) theileri.</title>
        <authorList>
            <person name="Kelly S."/>
            <person name="Ivens A."/>
            <person name="Mott A."/>
            <person name="O'Neill E."/>
            <person name="Emms D."/>
            <person name="Macleod O."/>
            <person name="Voorheis P."/>
            <person name="Matthews J."/>
            <person name="Matthews K."/>
            <person name="Carrington M."/>
        </authorList>
    </citation>
    <scope>NUCLEOTIDE SEQUENCE [LARGE SCALE GENOMIC DNA]</scope>
    <source>
        <strain evidence="11">Edinburgh</strain>
    </source>
</reference>
<dbReference type="STRING" id="67003.A0A1X0NPK3"/>
<comment type="subcellular location">
    <subcellularLocation>
        <location evidence="1">Membrane</location>
        <topology evidence="1">Multi-pass membrane protein</topology>
    </subcellularLocation>
</comment>
<dbReference type="Pfam" id="PF00173">
    <property type="entry name" value="Cyt-b5"/>
    <property type="match status" value="1"/>
</dbReference>